<dbReference type="EMBL" id="QCYY01002831">
    <property type="protein sequence ID" value="ROT67226.1"/>
    <property type="molecule type" value="Genomic_DNA"/>
</dbReference>
<evidence type="ECO:0000313" key="10">
    <source>
        <dbReference type="Proteomes" id="UP000283509"/>
    </source>
</evidence>
<keyword evidence="7" id="KW-0472">Membrane</keyword>
<dbReference type="Pfam" id="PF05781">
    <property type="entry name" value="MRVI1"/>
    <property type="match status" value="1"/>
</dbReference>
<comment type="subcellular location">
    <subcellularLocation>
        <location evidence="2">Cytoplasm</location>
    </subcellularLocation>
    <subcellularLocation>
        <location evidence="1">Membrane</location>
        <topology evidence="1">Single-pass membrane protein</topology>
    </subcellularLocation>
</comment>
<dbReference type="GO" id="GO:0016020">
    <property type="term" value="C:membrane"/>
    <property type="evidence" value="ECO:0007669"/>
    <property type="project" value="UniProtKB-SubCell"/>
</dbReference>
<feature type="compositionally biased region" description="Polar residues" evidence="8">
    <location>
        <begin position="96"/>
        <end position="106"/>
    </location>
</feature>
<dbReference type="GO" id="GO:0005737">
    <property type="term" value="C:cytoplasm"/>
    <property type="evidence" value="ECO:0007669"/>
    <property type="project" value="UniProtKB-SubCell"/>
</dbReference>
<evidence type="ECO:0000256" key="1">
    <source>
        <dbReference type="ARBA" id="ARBA00004167"/>
    </source>
</evidence>
<evidence type="ECO:0000256" key="5">
    <source>
        <dbReference type="ARBA" id="ARBA00022989"/>
    </source>
</evidence>
<feature type="compositionally biased region" description="Low complexity" evidence="8">
    <location>
        <begin position="172"/>
        <end position="188"/>
    </location>
</feature>
<evidence type="ECO:0000256" key="3">
    <source>
        <dbReference type="ARBA" id="ARBA00022490"/>
    </source>
</evidence>
<keyword evidence="4" id="KW-0812">Transmembrane</keyword>
<dbReference type="PANTHER" id="PTHR15352:SF1">
    <property type="entry name" value="KASH5-LIKE COILED-COIL DOMAIN-CONTAINING PROTEIN"/>
    <property type="match status" value="1"/>
</dbReference>
<accession>A0A3R7SMH8</accession>
<keyword evidence="6" id="KW-0175">Coiled coil</keyword>
<evidence type="ECO:0000256" key="7">
    <source>
        <dbReference type="ARBA" id="ARBA00023136"/>
    </source>
</evidence>
<keyword evidence="5" id="KW-1133">Transmembrane helix</keyword>
<evidence type="ECO:0000256" key="2">
    <source>
        <dbReference type="ARBA" id="ARBA00004496"/>
    </source>
</evidence>
<gene>
    <name evidence="9" type="ORF">C7M84_014702</name>
</gene>
<feature type="compositionally biased region" description="Polar residues" evidence="8">
    <location>
        <begin position="1"/>
        <end position="10"/>
    </location>
</feature>
<dbReference type="InterPro" id="IPR008677">
    <property type="entry name" value="MRVI1"/>
</dbReference>
<keyword evidence="3" id="KW-0963">Cytoplasm</keyword>
<dbReference type="PANTHER" id="PTHR15352">
    <property type="entry name" value="LYMPHOID-RESTRICTED MEMBRANE PROTEIN, JAW1"/>
    <property type="match status" value="1"/>
</dbReference>
<feature type="compositionally biased region" description="Acidic residues" evidence="8">
    <location>
        <begin position="39"/>
        <end position="57"/>
    </location>
</feature>
<dbReference type="OrthoDB" id="10062605at2759"/>
<organism evidence="9 10">
    <name type="scientific">Penaeus vannamei</name>
    <name type="common">Whiteleg shrimp</name>
    <name type="synonym">Litopenaeus vannamei</name>
    <dbReference type="NCBI Taxonomy" id="6689"/>
    <lineage>
        <taxon>Eukaryota</taxon>
        <taxon>Metazoa</taxon>
        <taxon>Ecdysozoa</taxon>
        <taxon>Arthropoda</taxon>
        <taxon>Crustacea</taxon>
        <taxon>Multicrustacea</taxon>
        <taxon>Malacostraca</taxon>
        <taxon>Eumalacostraca</taxon>
        <taxon>Eucarida</taxon>
        <taxon>Decapoda</taxon>
        <taxon>Dendrobranchiata</taxon>
        <taxon>Penaeoidea</taxon>
        <taxon>Penaeidae</taxon>
        <taxon>Penaeus</taxon>
    </lineage>
</organism>
<evidence type="ECO:0000313" key="9">
    <source>
        <dbReference type="EMBL" id="ROT67226.1"/>
    </source>
</evidence>
<evidence type="ECO:0000256" key="8">
    <source>
        <dbReference type="SAM" id="MobiDB-lite"/>
    </source>
</evidence>
<reference evidence="9 10" key="1">
    <citation type="submission" date="2018-04" db="EMBL/GenBank/DDBJ databases">
        <authorList>
            <person name="Zhang X."/>
            <person name="Yuan J."/>
            <person name="Li F."/>
            <person name="Xiang J."/>
        </authorList>
    </citation>
    <scope>NUCLEOTIDE SEQUENCE [LARGE SCALE GENOMIC DNA]</scope>
    <source>
        <tissue evidence="9">Muscle</tissue>
    </source>
</reference>
<reference evidence="9 10" key="2">
    <citation type="submission" date="2019-01" db="EMBL/GenBank/DDBJ databases">
        <title>The decoding of complex shrimp genome reveals the adaptation for benthos swimmer, frequently molting mechanism and breeding impact on genome.</title>
        <authorList>
            <person name="Sun Y."/>
            <person name="Gao Y."/>
            <person name="Yu Y."/>
        </authorList>
    </citation>
    <scope>NUCLEOTIDE SEQUENCE [LARGE SCALE GENOMIC DNA]</scope>
    <source>
        <tissue evidence="9">Muscle</tissue>
    </source>
</reference>
<feature type="compositionally biased region" description="Basic and acidic residues" evidence="8">
    <location>
        <begin position="155"/>
        <end position="165"/>
    </location>
</feature>
<dbReference type="Proteomes" id="UP000283509">
    <property type="component" value="Unassembled WGS sequence"/>
</dbReference>
<dbReference type="STRING" id="6689.A0A3R7SMH8"/>
<sequence length="357" mass="39510">CEESEPTSTLWEADEDVADSEHASFTPQHRPLYQKIVVPEEEEEEEEVVAGVGEEDMAVSSDHALYAPKPTYDQLDQYRPPSKRSGDEKLRRTGLATISPQKGGSSDSDDERELPIPRSPQTRLRQLTKRSHSDPEVIPLSPPPSLYTEEEEEEVLRPRKEHVVEQEPVLPSTPESGSSNSSANPFRSISEKASLGSKDDAGTGTSVAAEDEVDSQQEEGQCTGGVFPSLPDNYLRSIGLARDDHSPTENLSAQEIEGKFKQLSLAFNTDRLTLRQRLDVQQRQRDTAENNFETEINLLRSAVLALHADCLDSELVDNVTQVRRQLDVLITTSTRLVSASEDLVLLGGESRRTYSGG</sequence>
<evidence type="ECO:0000256" key="4">
    <source>
        <dbReference type="ARBA" id="ARBA00022692"/>
    </source>
</evidence>
<name>A0A3R7SMH8_PENVA</name>
<feature type="non-terminal residue" evidence="9">
    <location>
        <position position="1"/>
    </location>
</feature>
<keyword evidence="10" id="KW-1185">Reference proteome</keyword>
<comment type="caution">
    <text evidence="9">The sequence shown here is derived from an EMBL/GenBank/DDBJ whole genome shotgun (WGS) entry which is preliminary data.</text>
</comment>
<evidence type="ECO:0000256" key="6">
    <source>
        <dbReference type="ARBA" id="ARBA00023054"/>
    </source>
</evidence>
<dbReference type="AlphaFoldDB" id="A0A3R7SMH8"/>
<protein>
    <submittedName>
        <fullName evidence="9">Lymphoid-restricted membrane protein</fullName>
    </submittedName>
</protein>
<proteinExistence type="predicted"/>
<feature type="region of interest" description="Disordered" evidence="8">
    <location>
        <begin position="1"/>
        <end position="228"/>
    </location>
</feature>